<protein>
    <recommendedName>
        <fullName evidence="3">DNA-binding protein</fullName>
    </recommendedName>
</protein>
<reference evidence="1 2" key="1">
    <citation type="submission" date="2020-11" db="EMBL/GenBank/DDBJ databases">
        <authorList>
            <person name="Peeters C."/>
        </authorList>
    </citation>
    <scope>NUCLEOTIDE SEQUENCE [LARGE SCALE GENOMIC DNA]</scope>
    <source>
        <strain evidence="1 2">LMG 7974</strain>
    </source>
</reference>
<gene>
    <name evidence="1" type="ORF">LMG7974_01626</name>
</gene>
<dbReference type="EMBL" id="CAJHOF010000018">
    <property type="protein sequence ID" value="CAD7289549.1"/>
    <property type="molecule type" value="Genomic_DNA"/>
</dbReference>
<keyword evidence="2" id="KW-1185">Reference proteome</keyword>
<proteinExistence type="predicted"/>
<sequence>MKQNDTWVSGQIAKELLGVKQTATLTKLAKNGLIKRTKANSKVIYYSKNSILSYLSGDNDRS</sequence>
<organism evidence="1 2">
    <name type="scientific">Campylobacter majalis</name>
    <dbReference type="NCBI Taxonomy" id="2790656"/>
    <lineage>
        <taxon>Bacteria</taxon>
        <taxon>Pseudomonadati</taxon>
        <taxon>Campylobacterota</taxon>
        <taxon>Epsilonproteobacteria</taxon>
        <taxon>Campylobacterales</taxon>
        <taxon>Campylobacteraceae</taxon>
        <taxon>Campylobacter</taxon>
    </lineage>
</organism>
<dbReference type="Proteomes" id="UP000789803">
    <property type="component" value="Unassembled WGS sequence"/>
</dbReference>
<name>A0ABM8Q9L4_9BACT</name>
<evidence type="ECO:0000313" key="2">
    <source>
        <dbReference type="Proteomes" id="UP000789803"/>
    </source>
</evidence>
<evidence type="ECO:0008006" key="3">
    <source>
        <dbReference type="Google" id="ProtNLM"/>
    </source>
</evidence>
<accession>A0ABM8Q9L4</accession>
<comment type="caution">
    <text evidence="1">The sequence shown here is derived from an EMBL/GenBank/DDBJ whole genome shotgun (WGS) entry which is preliminary data.</text>
</comment>
<evidence type="ECO:0000313" key="1">
    <source>
        <dbReference type="EMBL" id="CAD7289549.1"/>
    </source>
</evidence>
<dbReference type="RefSeq" id="WP_229933404.1">
    <property type="nucleotide sequence ID" value="NZ_CAJHOF010000018.1"/>
</dbReference>